<evidence type="ECO:0008006" key="4">
    <source>
        <dbReference type="Google" id="ProtNLM"/>
    </source>
</evidence>
<evidence type="ECO:0000313" key="3">
    <source>
        <dbReference type="Proteomes" id="UP000042527"/>
    </source>
</evidence>
<evidence type="ECO:0000256" key="1">
    <source>
        <dbReference type="SAM" id="Phobius"/>
    </source>
</evidence>
<dbReference type="EMBL" id="CDNC01000031">
    <property type="protein sequence ID" value="CEM62472.1"/>
    <property type="molecule type" value="Genomic_DNA"/>
</dbReference>
<proteinExistence type="predicted"/>
<accession>A0A0B7GXZ8</accession>
<sequence>MSKRYGYILFIFIMFFTFIACNCFQRESLGLAGEDCGSGWKYPKKYAIRSEYSRQNTPCEHVYCDDEFDFKEKGVLKGSFILPRQTYFYGLGFQIYLSEFYGLVERPPKELRAFVRIPVTLVFEWDGKDGSRKRVEAKPDLDRDGAIRNYTWEGYINFAYVPLPYEKKIDYTLTYDKGEFLKDRNYPLVYKLVKEGERVKAVDMTELLEKDRTLWKAHFVVGEGTVKGSPDRSRKPARD</sequence>
<protein>
    <recommendedName>
        <fullName evidence="4">Lipoprotein</fullName>
    </recommendedName>
</protein>
<keyword evidence="3" id="KW-1185">Reference proteome</keyword>
<gene>
    <name evidence="2" type="ORF">TPHV1_370007</name>
</gene>
<keyword evidence="1" id="KW-0812">Transmembrane</keyword>
<keyword evidence="1" id="KW-1133">Transmembrane helix</keyword>
<feature type="transmembrane region" description="Helical" evidence="1">
    <location>
        <begin position="6"/>
        <end position="24"/>
    </location>
</feature>
<organism evidence="2 3">
    <name type="scientific">Treponema phagedenis</name>
    <dbReference type="NCBI Taxonomy" id="162"/>
    <lineage>
        <taxon>Bacteria</taxon>
        <taxon>Pseudomonadati</taxon>
        <taxon>Spirochaetota</taxon>
        <taxon>Spirochaetia</taxon>
        <taxon>Spirochaetales</taxon>
        <taxon>Treponemataceae</taxon>
        <taxon>Treponema</taxon>
    </lineage>
</organism>
<dbReference type="Proteomes" id="UP000042527">
    <property type="component" value="Unassembled WGS sequence"/>
</dbReference>
<name>A0A0B7GXZ8_TREPH</name>
<evidence type="ECO:0000313" key="2">
    <source>
        <dbReference type="EMBL" id="CEM62472.1"/>
    </source>
</evidence>
<dbReference type="PROSITE" id="PS51257">
    <property type="entry name" value="PROKAR_LIPOPROTEIN"/>
    <property type="match status" value="1"/>
</dbReference>
<dbReference type="RefSeq" id="WP_052812626.1">
    <property type="nucleotide sequence ID" value="NZ_CDNC01000031.1"/>
</dbReference>
<keyword evidence="1" id="KW-0472">Membrane</keyword>
<dbReference type="OrthoDB" id="10003336at2"/>
<dbReference type="AlphaFoldDB" id="A0A0B7GXZ8"/>
<reference evidence="3" key="1">
    <citation type="submission" date="2015-01" db="EMBL/GenBank/DDBJ databases">
        <authorList>
            <person name="Manzoor Shahid"/>
            <person name="Zubair Saima"/>
        </authorList>
    </citation>
    <scope>NUCLEOTIDE SEQUENCE [LARGE SCALE GENOMIC DNA]</scope>
    <source>
        <strain evidence="3">V1</strain>
    </source>
</reference>